<organism evidence="1 2">
    <name type="scientific">Pontibacillus marinus BH030004 = DSM 16465</name>
    <dbReference type="NCBI Taxonomy" id="1385511"/>
    <lineage>
        <taxon>Bacteria</taxon>
        <taxon>Bacillati</taxon>
        <taxon>Bacillota</taxon>
        <taxon>Bacilli</taxon>
        <taxon>Bacillales</taxon>
        <taxon>Bacillaceae</taxon>
        <taxon>Pontibacillus</taxon>
    </lineage>
</organism>
<comment type="caution">
    <text evidence="1">The sequence shown here is derived from an EMBL/GenBank/DDBJ whole genome shotgun (WGS) entry which is preliminary data.</text>
</comment>
<accession>A0A0A5GDF7</accession>
<keyword evidence="2" id="KW-1185">Reference proteome</keyword>
<dbReference type="RefSeq" id="WP_027445416.1">
    <property type="nucleotide sequence ID" value="NZ_AULJ01000008.1"/>
</dbReference>
<dbReference type="Proteomes" id="UP000030403">
    <property type="component" value="Unassembled WGS sequence"/>
</dbReference>
<protein>
    <submittedName>
        <fullName evidence="1">Uncharacterized protein</fullName>
    </submittedName>
</protein>
<gene>
    <name evidence="1" type="ORF">N783_10950</name>
</gene>
<sequence>MKKPLLLITIVGIGLITLFTFKTSLGNDDIKVEFNQEIHQTKSMKELNTTLTKMGYDVWDKKMLFIVSEKSDPNPPIVNYTRKSDIAVYDIYNMKSITSALKILELDYDIDLTKKAMEKILTMRSKKDEYLSYKGVTFQFFDSKIGDEPFSTGIQFF</sequence>
<reference evidence="1 2" key="1">
    <citation type="submission" date="2013-08" db="EMBL/GenBank/DDBJ databases">
        <authorList>
            <person name="Huang J."/>
            <person name="Wang G."/>
        </authorList>
    </citation>
    <scope>NUCLEOTIDE SEQUENCE [LARGE SCALE GENOMIC DNA]</scope>
    <source>
        <strain evidence="1 2">BH030004</strain>
    </source>
</reference>
<proteinExistence type="predicted"/>
<name>A0A0A5GDF7_9BACI</name>
<evidence type="ECO:0000313" key="1">
    <source>
        <dbReference type="EMBL" id="KGX91256.1"/>
    </source>
</evidence>
<dbReference type="AlphaFoldDB" id="A0A0A5GDF7"/>
<evidence type="ECO:0000313" key="2">
    <source>
        <dbReference type="Proteomes" id="UP000030403"/>
    </source>
</evidence>
<dbReference type="EMBL" id="AVPF01000003">
    <property type="protein sequence ID" value="KGX91256.1"/>
    <property type="molecule type" value="Genomic_DNA"/>
</dbReference>
<dbReference type="STRING" id="1385511.GCA_000425225_00830"/>